<dbReference type="Gene3D" id="3.40.718.10">
    <property type="entry name" value="Isopropylmalate Dehydrogenase"/>
    <property type="match status" value="1"/>
</dbReference>
<dbReference type="PANTHER" id="PTHR30100">
    <property type="entry name" value="FATTY ACID/PHOSPHOLIPID SYNTHESIS PROTEIN PLSX"/>
    <property type="match status" value="1"/>
</dbReference>
<comment type="catalytic activity">
    <reaction evidence="1 10">
        <text>a fatty acyl-[ACP] + phosphate = an acyl phosphate + holo-[ACP]</text>
        <dbReference type="Rhea" id="RHEA:42292"/>
        <dbReference type="Rhea" id="RHEA-COMP:9685"/>
        <dbReference type="Rhea" id="RHEA-COMP:14125"/>
        <dbReference type="ChEBI" id="CHEBI:43474"/>
        <dbReference type="ChEBI" id="CHEBI:59918"/>
        <dbReference type="ChEBI" id="CHEBI:64479"/>
        <dbReference type="ChEBI" id="CHEBI:138651"/>
        <dbReference type="EC" id="2.3.1.274"/>
    </reaction>
</comment>
<evidence type="ECO:0000256" key="6">
    <source>
        <dbReference type="ARBA" id="ARBA00023209"/>
    </source>
</evidence>
<comment type="subcellular location">
    <subcellularLocation>
        <location evidence="10">Cytoplasm</location>
    </subcellularLocation>
    <text evidence="10">Associated with the membrane possibly through PlsY.</text>
</comment>
<evidence type="ECO:0000256" key="4">
    <source>
        <dbReference type="ARBA" id="ARBA00022679"/>
    </source>
</evidence>
<gene>
    <name evidence="10 11" type="primary">plsX</name>
    <name evidence="11" type="ORF">GKP14_08775</name>
</gene>
<evidence type="ECO:0000313" key="11">
    <source>
        <dbReference type="EMBL" id="QKO31079.1"/>
    </source>
</evidence>
<dbReference type="EMBL" id="CP046161">
    <property type="protein sequence ID" value="QKO31079.1"/>
    <property type="molecule type" value="Genomic_DNA"/>
</dbReference>
<keyword evidence="11" id="KW-0012">Acyltransferase</keyword>
<keyword evidence="6 10" id="KW-0594">Phospholipid biosynthesis</keyword>
<keyword evidence="7 10" id="KW-1208">Phospholipid metabolism</keyword>
<proteinExistence type="inferred from homology"/>
<evidence type="ECO:0000256" key="2">
    <source>
        <dbReference type="ARBA" id="ARBA00022490"/>
    </source>
</evidence>
<dbReference type="InterPro" id="IPR012281">
    <property type="entry name" value="Phospholipid_synth_PlsX-like"/>
</dbReference>
<dbReference type="SUPFAM" id="SSF53659">
    <property type="entry name" value="Isocitrate/Isopropylmalate dehydrogenase-like"/>
    <property type="match status" value="1"/>
</dbReference>
<sequence>MKIIVDAFGGDNAPLEIIKGCAQAVQQLGVDIILTGRKDTIAHVARENTVSLDHMEIVDCPDVMNMNAAGTDILRSGKNSSMAVGLQLLAKGNGDAFVTAGNSGAVTAGATFLVKRIKGVKRIAFAPVIPCKKGFFMLVDAGANVDCKPEMLKQFGIMGSIYMKRVMQVESPRVGLLNVGTEEHKGGELQHGAFALLKDSPLNFIGNVEARDVPDGVANVLVADGFSGNVFLKSFEGVSMMVLGLFKGVLTKNMKNKLAASMVLGDLKALKKRMDYNEYGGAPLLGCAKPVFKAHGSATAKTLYNALRLTKSYVEGNVPDEIAKSVAAYKQKEAEQKAGTAE</sequence>
<comment type="subunit">
    <text evidence="9 10">Homodimer. Probably interacts with PlsY.</text>
</comment>
<accession>A0ABX6PXM9</accession>
<evidence type="ECO:0000256" key="3">
    <source>
        <dbReference type="ARBA" id="ARBA00022516"/>
    </source>
</evidence>
<evidence type="ECO:0000256" key="5">
    <source>
        <dbReference type="ARBA" id="ARBA00023098"/>
    </source>
</evidence>
<evidence type="ECO:0000256" key="1">
    <source>
        <dbReference type="ARBA" id="ARBA00001232"/>
    </source>
</evidence>
<reference evidence="12" key="1">
    <citation type="submission" date="2019-11" db="EMBL/GenBank/DDBJ databases">
        <authorList>
            <person name="Ren C."/>
            <person name="Wang H."/>
            <person name="Xu Y."/>
        </authorList>
    </citation>
    <scope>NUCLEOTIDE SEQUENCE [LARGE SCALE GENOMIC DNA]</scope>
    <source>
        <strain evidence="12">JNU-WLY1368</strain>
    </source>
</reference>
<dbReference type="GO" id="GO:0016746">
    <property type="term" value="F:acyltransferase activity"/>
    <property type="evidence" value="ECO:0007669"/>
    <property type="project" value="UniProtKB-KW"/>
</dbReference>
<dbReference type="HAMAP" id="MF_00019">
    <property type="entry name" value="PlsX"/>
    <property type="match status" value="1"/>
</dbReference>
<evidence type="ECO:0000256" key="8">
    <source>
        <dbReference type="ARBA" id="ARBA00024069"/>
    </source>
</evidence>
<protein>
    <recommendedName>
        <fullName evidence="8 10">Phosphate acyltransferase</fullName>
        <ecNumber evidence="8 10">2.3.1.274</ecNumber>
    </recommendedName>
    <alternativeName>
        <fullName evidence="10">Acyl-ACP phosphotransacylase</fullName>
    </alternativeName>
    <alternativeName>
        <fullName evidence="10">Acyl-[acyl-carrier-protein]--phosphate acyltransferase</fullName>
    </alternativeName>
    <alternativeName>
        <fullName evidence="10">Phosphate-acyl-ACP acyltransferase</fullName>
    </alternativeName>
</protein>
<dbReference type="Proteomes" id="UP000509623">
    <property type="component" value="Chromosome"/>
</dbReference>
<comment type="similarity">
    <text evidence="10">Belongs to the PlsX family.</text>
</comment>
<organism evidence="11 12">
    <name type="scientific">Caproicibacterium lactatifermentans</name>
    <dbReference type="NCBI Taxonomy" id="2666138"/>
    <lineage>
        <taxon>Bacteria</taxon>
        <taxon>Bacillati</taxon>
        <taxon>Bacillota</taxon>
        <taxon>Clostridia</taxon>
        <taxon>Eubacteriales</taxon>
        <taxon>Oscillospiraceae</taxon>
        <taxon>Caproicibacterium</taxon>
    </lineage>
</organism>
<dbReference type="Pfam" id="PF02504">
    <property type="entry name" value="FA_synthesis"/>
    <property type="match status" value="1"/>
</dbReference>
<evidence type="ECO:0000256" key="10">
    <source>
        <dbReference type="HAMAP-Rule" id="MF_00019"/>
    </source>
</evidence>
<dbReference type="NCBIfam" id="TIGR00182">
    <property type="entry name" value="plsX"/>
    <property type="match status" value="1"/>
</dbReference>
<dbReference type="InterPro" id="IPR003664">
    <property type="entry name" value="FA_synthesis"/>
</dbReference>
<keyword evidence="4 10" id="KW-0808">Transferase</keyword>
<keyword evidence="2 10" id="KW-0963">Cytoplasm</keyword>
<comment type="function">
    <text evidence="10">Catalyzes the reversible formation of acyl-phosphate (acyl-PO(4)) from acyl-[acyl-carrier-protein] (acyl-ACP). This enzyme utilizes acyl-ACP as fatty acyl donor, but not acyl-CoA.</text>
</comment>
<name>A0ABX6PXM9_9FIRM</name>
<comment type="pathway">
    <text evidence="10">Lipid metabolism; phospholipid metabolism.</text>
</comment>
<evidence type="ECO:0000256" key="7">
    <source>
        <dbReference type="ARBA" id="ARBA00023264"/>
    </source>
</evidence>
<evidence type="ECO:0000256" key="9">
    <source>
        <dbReference type="ARBA" id="ARBA00046608"/>
    </source>
</evidence>
<evidence type="ECO:0000313" key="12">
    <source>
        <dbReference type="Proteomes" id="UP000509623"/>
    </source>
</evidence>
<keyword evidence="5 10" id="KW-0443">Lipid metabolism</keyword>
<dbReference type="PIRSF" id="PIRSF002465">
    <property type="entry name" value="Phsphlp_syn_PlsX"/>
    <property type="match status" value="1"/>
</dbReference>
<keyword evidence="12" id="KW-1185">Reference proteome</keyword>
<dbReference type="RefSeq" id="WP_174403194.1">
    <property type="nucleotide sequence ID" value="NZ_CP046161.1"/>
</dbReference>
<dbReference type="PANTHER" id="PTHR30100:SF1">
    <property type="entry name" value="PHOSPHATE ACYLTRANSFERASE"/>
    <property type="match status" value="1"/>
</dbReference>
<dbReference type="EC" id="2.3.1.274" evidence="8 10"/>
<keyword evidence="3 10" id="KW-0444">Lipid biosynthesis</keyword>